<reference evidence="2 3" key="1">
    <citation type="submission" date="2023-01" db="EMBL/GenBank/DDBJ databases">
        <title>Analysis of 21 Apiospora genomes using comparative genomics revels a genus with tremendous synthesis potential of carbohydrate active enzymes and secondary metabolites.</title>
        <authorList>
            <person name="Sorensen T."/>
        </authorList>
    </citation>
    <scope>NUCLEOTIDE SEQUENCE [LARGE SCALE GENOMIC DNA]</scope>
    <source>
        <strain evidence="2 3">CBS 24483</strain>
    </source>
</reference>
<protein>
    <submittedName>
        <fullName evidence="2">Uncharacterized protein</fullName>
    </submittedName>
</protein>
<evidence type="ECO:0000313" key="2">
    <source>
        <dbReference type="EMBL" id="KAK7957121.1"/>
    </source>
</evidence>
<organism evidence="2 3">
    <name type="scientific">Apiospora aurea</name>
    <dbReference type="NCBI Taxonomy" id="335848"/>
    <lineage>
        <taxon>Eukaryota</taxon>
        <taxon>Fungi</taxon>
        <taxon>Dikarya</taxon>
        <taxon>Ascomycota</taxon>
        <taxon>Pezizomycotina</taxon>
        <taxon>Sordariomycetes</taxon>
        <taxon>Xylariomycetidae</taxon>
        <taxon>Amphisphaeriales</taxon>
        <taxon>Apiosporaceae</taxon>
        <taxon>Apiospora</taxon>
    </lineage>
</organism>
<dbReference type="Proteomes" id="UP001391051">
    <property type="component" value="Unassembled WGS sequence"/>
</dbReference>
<feature type="transmembrane region" description="Helical" evidence="1">
    <location>
        <begin position="70"/>
        <end position="87"/>
    </location>
</feature>
<evidence type="ECO:0000256" key="1">
    <source>
        <dbReference type="SAM" id="Phobius"/>
    </source>
</evidence>
<sequence length="88" mass="9619">MGDAIIWRTSRVGMGVPYRLAIVVLRVSLPSRDVIHGPVSPANTPNRSAPISGGQYFWTAILAPRRYKRFCGYLIGLAPVGLNFGIVH</sequence>
<dbReference type="EMBL" id="JAQQWE010000004">
    <property type="protein sequence ID" value="KAK7957121.1"/>
    <property type="molecule type" value="Genomic_DNA"/>
</dbReference>
<keyword evidence="1" id="KW-1133">Transmembrane helix</keyword>
<proteinExistence type="predicted"/>
<comment type="caution">
    <text evidence="2">The sequence shown here is derived from an EMBL/GenBank/DDBJ whole genome shotgun (WGS) entry which is preliminary data.</text>
</comment>
<keyword evidence="1" id="KW-0812">Transmembrane</keyword>
<keyword evidence="3" id="KW-1185">Reference proteome</keyword>
<gene>
    <name evidence="2" type="ORF">PG986_006343</name>
</gene>
<evidence type="ECO:0000313" key="3">
    <source>
        <dbReference type="Proteomes" id="UP001391051"/>
    </source>
</evidence>
<accession>A0ABR1QK54</accession>
<keyword evidence="1" id="KW-0472">Membrane</keyword>
<dbReference type="RefSeq" id="XP_066702427.1">
    <property type="nucleotide sequence ID" value="XM_066842565.1"/>
</dbReference>
<name>A0ABR1QK54_9PEZI</name>
<dbReference type="GeneID" id="92075627"/>